<organism evidence="3 4">
    <name type="scientific">Archangium gephyra</name>
    <dbReference type="NCBI Taxonomy" id="48"/>
    <lineage>
        <taxon>Bacteria</taxon>
        <taxon>Pseudomonadati</taxon>
        <taxon>Myxococcota</taxon>
        <taxon>Myxococcia</taxon>
        <taxon>Myxococcales</taxon>
        <taxon>Cystobacterineae</taxon>
        <taxon>Archangiaceae</taxon>
        <taxon>Archangium</taxon>
    </lineage>
</organism>
<reference evidence="3 4" key="1">
    <citation type="submission" date="2017-08" db="EMBL/GenBank/DDBJ databases">
        <title>Infants hospitalized years apart are colonized by the same room-sourced microbial strains.</title>
        <authorList>
            <person name="Brooks B."/>
            <person name="Olm M.R."/>
            <person name="Firek B.A."/>
            <person name="Baker R."/>
            <person name="Thomas B.C."/>
            <person name="Morowitz M.J."/>
            <person name="Banfield J.F."/>
        </authorList>
    </citation>
    <scope>NUCLEOTIDE SEQUENCE [LARGE SCALE GENOMIC DNA]</scope>
    <source>
        <strain evidence="3">S2_003_000_R2_14</strain>
    </source>
</reference>
<dbReference type="InterPro" id="IPR004992">
    <property type="entry name" value="EutN_CcmL"/>
</dbReference>
<dbReference type="CDD" id="cd01614">
    <property type="entry name" value="EutN_CcmL"/>
    <property type="match status" value="1"/>
</dbReference>
<dbReference type="GO" id="GO:0031469">
    <property type="term" value="C:bacterial microcompartment"/>
    <property type="evidence" value="ECO:0007669"/>
    <property type="project" value="UniProtKB-SubCell"/>
</dbReference>
<gene>
    <name evidence="3" type="ORF">DI536_06600</name>
</gene>
<evidence type="ECO:0000256" key="1">
    <source>
        <dbReference type="ARBA" id="ARBA00024322"/>
    </source>
</evidence>
<dbReference type="AlphaFoldDB" id="A0A2W5TQ46"/>
<dbReference type="InterPro" id="IPR036677">
    <property type="entry name" value="EutN_CcmL_sf"/>
</dbReference>
<dbReference type="Gene3D" id="2.40.50.220">
    <property type="entry name" value="EutN/Ccml"/>
    <property type="match status" value="1"/>
</dbReference>
<proteinExistence type="predicted"/>
<evidence type="ECO:0000313" key="4">
    <source>
        <dbReference type="Proteomes" id="UP000249061"/>
    </source>
</evidence>
<dbReference type="PANTHER" id="PTHR36539:SF1">
    <property type="entry name" value="BACTERIAL MICROCOMPARTMENT SHELL VERTEX PROTEIN EUTN"/>
    <property type="match status" value="1"/>
</dbReference>
<comment type="subcellular location">
    <subcellularLocation>
        <location evidence="1">Bacterial microcompartment</location>
    </subcellularLocation>
</comment>
<dbReference type="PANTHER" id="PTHR36539">
    <property type="entry name" value="ETHANOLAMINE UTILIZATION PROTEIN EUTN"/>
    <property type="match status" value="1"/>
</dbReference>
<dbReference type="PROSITE" id="PS51932">
    <property type="entry name" value="BMV"/>
    <property type="match status" value="1"/>
</dbReference>
<sequence length="95" mass="10012">MLLGKVVGTVVATRKEPTLDGSRFLLVRGLDTEGKATSSLVVAVDAMGAGVGEVVLYASGSSARQTEMTKDRPVDAVIMAIVDQVEVEGRLTYEK</sequence>
<protein>
    <submittedName>
        <fullName evidence="3">Ethanolamine utilization protein EutN</fullName>
    </submittedName>
</protein>
<name>A0A2W5TQ46_9BACT</name>
<dbReference type="EMBL" id="QFQP01000004">
    <property type="protein sequence ID" value="PZR15967.1"/>
    <property type="molecule type" value="Genomic_DNA"/>
</dbReference>
<comment type="caution">
    <text evidence="3">The sequence shown here is derived from an EMBL/GenBank/DDBJ whole genome shotgun (WGS) entry which is preliminary data.</text>
</comment>
<dbReference type="SUPFAM" id="SSF159133">
    <property type="entry name" value="EutN/CcmL-like"/>
    <property type="match status" value="1"/>
</dbReference>
<evidence type="ECO:0000256" key="2">
    <source>
        <dbReference type="ARBA" id="ARBA00024446"/>
    </source>
</evidence>
<accession>A0A2W5TQ46</accession>
<keyword evidence="2" id="KW-1283">Bacterial microcompartment</keyword>
<dbReference type="Pfam" id="PF03319">
    <property type="entry name" value="EutN_CcmL"/>
    <property type="match status" value="1"/>
</dbReference>
<evidence type="ECO:0000313" key="3">
    <source>
        <dbReference type="EMBL" id="PZR15967.1"/>
    </source>
</evidence>
<dbReference type="Proteomes" id="UP000249061">
    <property type="component" value="Unassembled WGS sequence"/>
</dbReference>